<comment type="similarity">
    <text evidence="1 4">Belongs to the serpin family.</text>
</comment>
<proteinExistence type="evidence at transcript level"/>
<dbReference type="Pfam" id="PF00079">
    <property type="entry name" value="Serpin"/>
    <property type="match status" value="1"/>
</dbReference>
<keyword evidence="6" id="KW-0732">Signal</keyword>
<dbReference type="InterPro" id="IPR036186">
    <property type="entry name" value="Serpin_sf"/>
</dbReference>
<dbReference type="InterPro" id="IPR042185">
    <property type="entry name" value="Serpin_sf_2"/>
</dbReference>
<dbReference type="InterPro" id="IPR000215">
    <property type="entry name" value="Serpin_fam"/>
</dbReference>
<evidence type="ECO:0000313" key="8">
    <source>
        <dbReference type="EMBL" id="QIR83413.1"/>
    </source>
</evidence>
<dbReference type="InterPro" id="IPR023795">
    <property type="entry name" value="Serpin_CS"/>
</dbReference>
<dbReference type="InterPro" id="IPR023796">
    <property type="entry name" value="Serpin_dom"/>
</dbReference>
<organism evidence="8">
    <name type="scientific">Locusta migratoria</name>
    <name type="common">Migratory locust</name>
    <dbReference type="NCBI Taxonomy" id="7004"/>
    <lineage>
        <taxon>Eukaryota</taxon>
        <taxon>Metazoa</taxon>
        <taxon>Ecdysozoa</taxon>
        <taxon>Arthropoda</taxon>
        <taxon>Hexapoda</taxon>
        <taxon>Insecta</taxon>
        <taxon>Pterygota</taxon>
        <taxon>Neoptera</taxon>
        <taxon>Polyneoptera</taxon>
        <taxon>Orthoptera</taxon>
        <taxon>Caelifera</taxon>
        <taxon>Acrididea</taxon>
        <taxon>Acridomorpha</taxon>
        <taxon>Acridoidea</taxon>
        <taxon>Acrididae</taxon>
        <taxon>Oedipodinae</taxon>
        <taxon>Locusta</taxon>
    </lineage>
</organism>
<feature type="region of interest" description="Disordered" evidence="5">
    <location>
        <begin position="435"/>
        <end position="470"/>
    </location>
</feature>
<dbReference type="SMART" id="SM00093">
    <property type="entry name" value="SERPIN"/>
    <property type="match status" value="1"/>
</dbReference>
<evidence type="ECO:0000256" key="2">
    <source>
        <dbReference type="ARBA" id="ARBA00022690"/>
    </source>
</evidence>
<evidence type="ECO:0000256" key="4">
    <source>
        <dbReference type="RuleBase" id="RU000411"/>
    </source>
</evidence>
<name>A0A6G9W4U3_LOCMI</name>
<dbReference type="EMBL" id="MT005548">
    <property type="protein sequence ID" value="QIR83413.1"/>
    <property type="molecule type" value="mRNA"/>
</dbReference>
<evidence type="ECO:0000256" key="3">
    <source>
        <dbReference type="ARBA" id="ARBA00022900"/>
    </source>
</evidence>
<dbReference type="PANTHER" id="PTHR11461">
    <property type="entry name" value="SERINE PROTEASE INHIBITOR, SERPIN"/>
    <property type="match status" value="1"/>
</dbReference>
<dbReference type="PROSITE" id="PS00284">
    <property type="entry name" value="SERPIN"/>
    <property type="match status" value="1"/>
</dbReference>
<evidence type="ECO:0000259" key="7">
    <source>
        <dbReference type="SMART" id="SM00093"/>
    </source>
</evidence>
<feature type="signal peptide" evidence="6">
    <location>
        <begin position="1"/>
        <end position="17"/>
    </location>
</feature>
<dbReference type="GO" id="GO:0005615">
    <property type="term" value="C:extracellular space"/>
    <property type="evidence" value="ECO:0007669"/>
    <property type="project" value="InterPro"/>
</dbReference>
<protein>
    <submittedName>
        <fullName evidence="8">Serpin 6</fullName>
    </submittedName>
</protein>
<feature type="chain" id="PRO_5026326225" evidence="6">
    <location>
        <begin position="18"/>
        <end position="481"/>
    </location>
</feature>
<dbReference type="PANTHER" id="PTHR11461:SF211">
    <property type="entry name" value="GH10112P-RELATED"/>
    <property type="match status" value="1"/>
</dbReference>
<dbReference type="Gene3D" id="3.30.497.10">
    <property type="entry name" value="Antithrombin, subunit I, domain 2"/>
    <property type="match status" value="1"/>
</dbReference>
<evidence type="ECO:0000256" key="5">
    <source>
        <dbReference type="SAM" id="MobiDB-lite"/>
    </source>
</evidence>
<feature type="domain" description="Serpin" evidence="7">
    <location>
        <begin position="43"/>
        <end position="402"/>
    </location>
</feature>
<sequence>MIAAATVLVLLGSVTYADPNTIGLRGKFFNKIPNDDRFNYFDIELIQEATKRQDGNVLISPVSIKAALLMVLEGAVGKSAEEIRDVLRLPEEKDSYRIKTQQFLRRLDVRSPSITIETGNNLFISNDLKPYSEYRSAMQEYYSANISEVEFTSPTKAATTINDWVSRVTHGLIPKLVEAEGLPADTKLMMTNAVYFKGKWKIAFDVDGTTVRCFYKQNLECQRSYFMETLSYFKYGYISALDAEAVEILYNDDQFSMVILLPTKRNNINKLIRDLTHSPLSDTIGKLQLTEVLVSIPRFNITYNSELIPVLEKLGVQEVFGAHANLSGIASDIGTAHISQVLHATKIEVNEEGTIAGAGTGVLVVPLMGTTIPRFRADSPFLFFIRDTVTGSILFGGRVSTPDAVNMQPSKENYASEFKIDLNTRKEETTEHYISQVSRGHTKHQVARPGNLPTATDGRPLYQQPQSSDKDAIQFSFSGNL</sequence>
<dbReference type="SUPFAM" id="SSF56574">
    <property type="entry name" value="Serpins"/>
    <property type="match status" value="1"/>
</dbReference>
<dbReference type="Gene3D" id="2.30.39.10">
    <property type="entry name" value="Alpha-1-antitrypsin, domain 1"/>
    <property type="match status" value="1"/>
</dbReference>
<dbReference type="GO" id="GO:0004867">
    <property type="term" value="F:serine-type endopeptidase inhibitor activity"/>
    <property type="evidence" value="ECO:0007669"/>
    <property type="project" value="UniProtKB-KW"/>
</dbReference>
<evidence type="ECO:0000256" key="1">
    <source>
        <dbReference type="ARBA" id="ARBA00009500"/>
    </source>
</evidence>
<reference evidence="8" key="1">
    <citation type="journal article" date="2020" name="FEBS Open Bio">
        <title>Serpin7 controls egg diapause of migratory locust (Locusta migratoria) by regulating polyphenol oxidase.</title>
        <authorList>
            <person name="Chen J."/>
            <person name="Cui D."/>
            <person name="Ullah H."/>
            <person name="Hao K."/>
            <person name="Tu X."/>
            <person name="Zhang Z."/>
        </authorList>
    </citation>
    <scope>NUCLEOTIDE SEQUENCE</scope>
</reference>
<keyword evidence="3" id="KW-0722">Serine protease inhibitor</keyword>
<evidence type="ECO:0000256" key="6">
    <source>
        <dbReference type="SAM" id="SignalP"/>
    </source>
</evidence>
<accession>A0A6G9W4U3</accession>
<keyword evidence="2" id="KW-0646">Protease inhibitor</keyword>
<dbReference type="InterPro" id="IPR042178">
    <property type="entry name" value="Serpin_sf_1"/>
</dbReference>
<dbReference type="AlphaFoldDB" id="A0A6G9W4U3"/>